<organism evidence="1 2">
    <name type="scientific">Xenoophorus captivus</name>
    <dbReference type="NCBI Taxonomy" id="1517983"/>
    <lineage>
        <taxon>Eukaryota</taxon>
        <taxon>Metazoa</taxon>
        <taxon>Chordata</taxon>
        <taxon>Craniata</taxon>
        <taxon>Vertebrata</taxon>
        <taxon>Euteleostomi</taxon>
        <taxon>Actinopterygii</taxon>
        <taxon>Neopterygii</taxon>
        <taxon>Teleostei</taxon>
        <taxon>Neoteleostei</taxon>
        <taxon>Acanthomorphata</taxon>
        <taxon>Ovalentaria</taxon>
        <taxon>Atherinomorphae</taxon>
        <taxon>Cyprinodontiformes</taxon>
        <taxon>Goodeidae</taxon>
        <taxon>Xenoophorus</taxon>
    </lineage>
</organism>
<proteinExistence type="predicted"/>
<accession>A0ABV0QAJ2</accession>
<dbReference type="Proteomes" id="UP001434883">
    <property type="component" value="Unassembled WGS sequence"/>
</dbReference>
<keyword evidence="2" id="KW-1185">Reference proteome</keyword>
<comment type="caution">
    <text evidence="1">The sequence shown here is derived from an EMBL/GenBank/DDBJ whole genome shotgun (WGS) entry which is preliminary data.</text>
</comment>
<reference evidence="1 2" key="1">
    <citation type="submission" date="2021-06" db="EMBL/GenBank/DDBJ databases">
        <authorList>
            <person name="Palmer J.M."/>
        </authorList>
    </citation>
    <scope>NUCLEOTIDE SEQUENCE [LARGE SCALE GENOMIC DNA]</scope>
    <source>
        <strain evidence="1 2">XC_2019</strain>
        <tissue evidence="1">Muscle</tissue>
    </source>
</reference>
<name>A0ABV0QAJ2_9TELE</name>
<evidence type="ECO:0000313" key="2">
    <source>
        <dbReference type="Proteomes" id="UP001434883"/>
    </source>
</evidence>
<protein>
    <submittedName>
        <fullName evidence="1">Uncharacterized protein</fullName>
    </submittedName>
</protein>
<gene>
    <name evidence="1" type="ORF">XENOCAPTIV_018512</name>
</gene>
<dbReference type="EMBL" id="JAHRIN010003891">
    <property type="protein sequence ID" value="MEQ2192856.1"/>
    <property type="molecule type" value="Genomic_DNA"/>
</dbReference>
<evidence type="ECO:0000313" key="1">
    <source>
        <dbReference type="EMBL" id="MEQ2192856.1"/>
    </source>
</evidence>
<sequence length="122" mass="13759">MEACRSIFHSCYLPSGCYTSNEGVGAVALSRRPCENNCQHCHRVEERSLHSVRAAHLLMDDSTTEEIKSLSLQHLQEYQLQDPVLAGVHAWMESGQQPGWGKVSDLNKETKALHSHWQGFQL</sequence>